<feature type="binding site" evidence="12">
    <location>
        <position position="29"/>
    </location>
    <ligand>
        <name>a divalent metal cation</name>
        <dbReference type="ChEBI" id="CHEBI:60240"/>
    </ligand>
</feature>
<evidence type="ECO:0000313" key="15">
    <source>
        <dbReference type="EMBL" id="MDP9806934.1"/>
    </source>
</evidence>
<evidence type="ECO:0000256" key="5">
    <source>
        <dbReference type="ARBA" id="ARBA00007383"/>
    </source>
</evidence>
<dbReference type="Pfam" id="PF01351">
    <property type="entry name" value="RNase_HII"/>
    <property type="match status" value="1"/>
</dbReference>
<evidence type="ECO:0000256" key="4">
    <source>
        <dbReference type="ARBA" id="ARBA00004496"/>
    </source>
</evidence>
<sequence>MIIPSRTLERELLASFECDEPVYLAGVDEVGRGALAGPVSVGIALISATTSDGFPPGLRDSKLMSPNARTTAIEALTRWVDAAAVGHAGPDVVDQWGVIGALRVAAANALNQLGDYAIGGILLDGVHDWWTSEGLPLGPVLPPYRVRTERKADATSAVVAAASVFAKVARDELMVDLARDYPGYDWERNKGYSSAAHIEGLKTLGASEHHRRSWKLPGIGG</sequence>
<evidence type="ECO:0000256" key="1">
    <source>
        <dbReference type="ARBA" id="ARBA00000077"/>
    </source>
</evidence>
<evidence type="ECO:0000256" key="2">
    <source>
        <dbReference type="ARBA" id="ARBA00001946"/>
    </source>
</evidence>
<evidence type="ECO:0000259" key="14">
    <source>
        <dbReference type="PROSITE" id="PS51975"/>
    </source>
</evidence>
<evidence type="ECO:0000256" key="13">
    <source>
        <dbReference type="RuleBase" id="RU003515"/>
    </source>
</evidence>
<evidence type="ECO:0000313" key="16">
    <source>
        <dbReference type="Proteomes" id="UP001243212"/>
    </source>
</evidence>
<feature type="binding site" evidence="12">
    <location>
        <position position="28"/>
    </location>
    <ligand>
        <name>a divalent metal cation</name>
        <dbReference type="ChEBI" id="CHEBI:60240"/>
    </ligand>
</feature>
<dbReference type="InterPro" id="IPR012337">
    <property type="entry name" value="RNaseH-like_sf"/>
</dbReference>
<dbReference type="EC" id="3.1.26.4" evidence="13"/>
<feature type="binding site" evidence="12">
    <location>
        <position position="124"/>
    </location>
    <ligand>
        <name>a divalent metal cation</name>
        <dbReference type="ChEBI" id="CHEBI:60240"/>
    </ligand>
</feature>
<dbReference type="InterPro" id="IPR024567">
    <property type="entry name" value="RNase_HII/HIII_dom"/>
</dbReference>
<dbReference type="NCBIfam" id="NF000595">
    <property type="entry name" value="PRK00015.1-3"/>
    <property type="match status" value="1"/>
</dbReference>
<gene>
    <name evidence="15" type="ORF">J2S70_001516</name>
</gene>
<keyword evidence="8 12" id="KW-0479">Metal-binding</keyword>
<comment type="catalytic activity">
    <reaction evidence="1 12 13">
        <text>Endonucleolytic cleavage to 5'-phosphomonoester.</text>
        <dbReference type="EC" id="3.1.26.4"/>
    </reaction>
</comment>
<dbReference type="GO" id="GO:0004523">
    <property type="term" value="F:RNA-DNA hybrid ribonuclease activity"/>
    <property type="evidence" value="ECO:0007669"/>
    <property type="project" value="UniProtKB-EC"/>
</dbReference>
<keyword evidence="6" id="KW-0963">Cytoplasm</keyword>
<dbReference type="PROSITE" id="PS51975">
    <property type="entry name" value="RNASE_H_2"/>
    <property type="match status" value="1"/>
</dbReference>
<dbReference type="InterPro" id="IPR022898">
    <property type="entry name" value="RNase_HII"/>
</dbReference>
<name>A0ABT9NHQ7_9ACTO</name>
<proteinExistence type="inferred from homology"/>
<dbReference type="InterPro" id="IPR001352">
    <property type="entry name" value="RNase_HII/HIII"/>
</dbReference>
<accession>A0ABT9NHQ7</accession>
<dbReference type="RefSeq" id="WP_307683117.1">
    <property type="nucleotide sequence ID" value="NZ_JAUSQX010000001.1"/>
</dbReference>
<dbReference type="CDD" id="cd07182">
    <property type="entry name" value="RNase_HII_bacteria_HII_like"/>
    <property type="match status" value="1"/>
</dbReference>
<keyword evidence="16" id="KW-1185">Reference proteome</keyword>
<keyword evidence="10 12" id="KW-0378">Hydrolase</keyword>
<keyword evidence="7 12" id="KW-0540">Nuclease</keyword>
<organism evidence="15 16">
    <name type="scientific">Trueperella bonasi</name>
    <dbReference type="NCBI Taxonomy" id="312286"/>
    <lineage>
        <taxon>Bacteria</taxon>
        <taxon>Bacillati</taxon>
        <taxon>Actinomycetota</taxon>
        <taxon>Actinomycetes</taxon>
        <taxon>Actinomycetales</taxon>
        <taxon>Actinomycetaceae</taxon>
        <taxon>Trueperella</taxon>
    </lineage>
</organism>
<evidence type="ECO:0000256" key="6">
    <source>
        <dbReference type="ARBA" id="ARBA00022490"/>
    </source>
</evidence>
<dbReference type="PANTHER" id="PTHR10954:SF18">
    <property type="entry name" value="RIBONUCLEASE HII"/>
    <property type="match status" value="1"/>
</dbReference>
<dbReference type="Gene3D" id="3.30.420.10">
    <property type="entry name" value="Ribonuclease H-like superfamily/Ribonuclease H"/>
    <property type="match status" value="1"/>
</dbReference>
<evidence type="ECO:0000256" key="12">
    <source>
        <dbReference type="PROSITE-ProRule" id="PRU01319"/>
    </source>
</evidence>
<protein>
    <recommendedName>
        <fullName evidence="13">Ribonuclease</fullName>
        <ecNumber evidence="13">3.1.26.4</ecNumber>
    </recommendedName>
</protein>
<evidence type="ECO:0000256" key="11">
    <source>
        <dbReference type="ARBA" id="ARBA00023211"/>
    </source>
</evidence>
<evidence type="ECO:0000256" key="3">
    <source>
        <dbReference type="ARBA" id="ARBA00004065"/>
    </source>
</evidence>
<keyword evidence="11" id="KW-0464">Manganese</keyword>
<comment type="subcellular location">
    <subcellularLocation>
        <location evidence="4">Cytoplasm</location>
    </subcellularLocation>
</comment>
<comment type="cofactor">
    <cofactor evidence="2">
        <name>Mg(2+)</name>
        <dbReference type="ChEBI" id="CHEBI:18420"/>
    </cofactor>
</comment>
<evidence type="ECO:0000256" key="7">
    <source>
        <dbReference type="ARBA" id="ARBA00022722"/>
    </source>
</evidence>
<comment type="caution">
    <text evidence="15">The sequence shown here is derived from an EMBL/GenBank/DDBJ whole genome shotgun (WGS) entry which is preliminary data.</text>
</comment>
<dbReference type="SUPFAM" id="SSF53098">
    <property type="entry name" value="Ribonuclease H-like"/>
    <property type="match status" value="1"/>
</dbReference>
<reference evidence="15 16" key="1">
    <citation type="submission" date="2023-07" db="EMBL/GenBank/DDBJ databases">
        <title>Sequencing the genomes of 1000 actinobacteria strains.</title>
        <authorList>
            <person name="Klenk H.-P."/>
        </authorList>
    </citation>
    <scope>NUCLEOTIDE SEQUENCE [LARGE SCALE GENOMIC DNA]</scope>
    <source>
        <strain evidence="15 16">DSM 17163</strain>
    </source>
</reference>
<comment type="cofactor">
    <cofactor evidence="12">
        <name>Mn(2+)</name>
        <dbReference type="ChEBI" id="CHEBI:29035"/>
    </cofactor>
    <cofactor evidence="12">
        <name>Mg(2+)</name>
        <dbReference type="ChEBI" id="CHEBI:18420"/>
    </cofactor>
    <text evidence="12">Manganese or magnesium. Binds 1 divalent metal ion per monomer in the absence of substrate. May bind a second metal ion after substrate binding.</text>
</comment>
<evidence type="ECO:0000256" key="9">
    <source>
        <dbReference type="ARBA" id="ARBA00022759"/>
    </source>
</evidence>
<dbReference type="Proteomes" id="UP001243212">
    <property type="component" value="Unassembled WGS sequence"/>
</dbReference>
<feature type="domain" description="RNase H type-2" evidence="14">
    <location>
        <begin position="22"/>
        <end position="221"/>
    </location>
</feature>
<dbReference type="InterPro" id="IPR036397">
    <property type="entry name" value="RNaseH_sf"/>
</dbReference>
<dbReference type="EMBL" id="JAUSQX010000001">
    <property type="protein sequence ID" value="MDP9806934.1"/>
    <property type="molecule type" value="Genomic_DNA"/>
</dbReference>
<dbReference type="PANTHER" id="PTHR10954">
    <property type="entry name" value="RIBONUCLEASE H2 SUBUNIT A"/>
    <property type="match status" value="1"/>
</dbReference>
<keyword evidence="9 12" id="KW-0255">Endonuclease</keyword>
<evidence type="ECO:0000256" key="10">
    <source>
        <dbReference type="ARBA" id="ARBA00022801"/>
    </source>
</evidence>
<evidence type="ECO:0000256" key="8">
    <source>
        <dbReference type="ARBA" id="ARBA00022723"/>
    </source>
</evidence>
<comment type="function">
    <text evidence="3 13">Endonuclease that specifically degrades the RNA of RNA-DNA hybrids.</text>
</comment>
<comment type="similarity">
    <text evidence="5 13">Belongs to the RNase HII family.</text>
</comment>